<sequence>MEIIKNKNLVTNLHLITGKFSTCDISQVEIVKESITGITPRVGYMKYYSWSKDDKNYSKRIKMSGSKFLEIPTDTKVWVILEYEMQNPYYVDEQIFIHQVVIEDKGEKKINPVGFVKSENLSEKVTNAVKETQSKLNSWIQNTLSTPVTYFKISGVDTSRDVILNEFGIYEGSDGVCLGVHIKDNIIPTEKPEYKEWGLDWESFEIEISVKTFSDVYGKGVTPTVGDFLYIKSVNRMYSVLSFFTERDVAGEPTSYTLKLSTYEGKKSIINEPGVTETLENVLTHTEEIFSKEIEDEFLNSRGTTDDHAFTLTTDSQRSILSDKVVIKDKTLMNSGTKMFNHFYDMKEMSLGEVLVMYKNEINLSKDDGISISATLRFEEELLEVKAENGIIESNPHRLLGVGTKLSDGSFITKEEDGKYFTNGSSSGVLNTLPTLNLGTIGEILSIQISGKVFEILDSNFNVLYSLDICLLPKTWYTVIVNFSNQHRFLGLYIWERNKKLPTFEKEIPLRDEIILSSEMMYITAGVGQLTNIRVLNKNIPTKHQRSYFMSDKVPQVSTVIIEDNARPIYNSRKYDEGTQRRDILDGTPL</sequence>
<proteinExistence type="predicted"/>
<name>A0A8S5LER9_9CAUD</name>
<accession>A0A8S5LER9</accession>
<organism evidence="1">
    <name type="scientific">Myoviridae sp. ctBDS4</name>
    <dbReference type="NCBI Taxonomy" id="2823537"/>
    <lineage>
        <taxon>Viruses</taxon>
        <taxon>Duplodnaviria</taxon>
        <taxon>Heunggongvirae</taxon>
        <taxon>Uroviricota</taxon>
        <taxon>Caudoviricetes</taxon>
    </lineage>
</organism>
<reference evidence="1" key="1">
    <citation type="journal article" date="2021" name="Proc. Natl. Acad. Sci. U.S.A.">
        <title>A Catalog of Tens of Thousands of Viruses from Human Metagenomes Reveals Hidden Associations with Chronic Diseases.</title>
        <authorList>
            <person name="Tisza M.J."/>
            <person name="Buck C.B."/>
        </authorList>
    </citation>
    <scope>NUCLEOTIDE SEQUENCE</scope>
    <source>
        <strain evidence="1">CtBDS4</strain>
    </source>
</reference>
<evidence type="ECO:0000313" key="1">
    <source>
        <dbReference type="EMBL" id="DAD68339.1"/>
    </source>
</evidence>
<protein>
    <submittedName>
        <fullName evidence="1">Head closure knob</fullName>
    </submittedName>
</protein>
<dbReference type="EMBL" id="BK014700">
    <property type="protein sequence ID" value="DAD68339.1"/>
    <property type="molecule type" value="Genomic_DNA"/>
</dbReference>